<feature type="compositionally biased region" description="Basic residues" evidence="1">
    <location>
        <begin position="51"/>
        <end position="65"/>
    </location>
</feature>
<keyword evidence="2" id="KW-0812">Transmembrane</keyword>
<evidence type="ECO:0000259" key="3">
    <source>
        <dbReference type="Pfam" id="PF12158"/>
    </source>
</evidence>
<keyword evidence="2" id="KW-0472">Membrane</keyword>
<dbReference type="AlphaFoldDB" id="A0AA97F5Q5"/>
<feature type="transmembrane region" description="Helical" evidence="2">
    <location>
        <begin position="6"/>
        <end position="28"/>
    </location>
</feature>
<dbReference type="KEGG" id="acoa:RB602_12780"/>
<protein>
    <submittedName>
        <fullName evidence="4">DUF3592 domain-containing protein</fullName>
    </submittedName>
</protein>
<dbReference type="RefSeq" id="WP_317080980.1">
    <property type="nucleotide sequence ID" value="NZ_CP136594.1"/>
</dbReference>
<feature type="region of interest" description="Disordered" evidence="1">
    <location>
        <begin position="46"/>
        <end position="65"/>
    </location>
</feature>
<gene>
    <name evidence="4" type="ORF">RB602_12780</name>
</gene>
<keyword evidence="5" id="KW-1185">Reference proteome</keyword>
<name>A0AA97F5Q5_9SPHN</name>
<evidence type="ECO:0000256" key="2">
    <source>
        <dbReference type="SAM" id="Phobius"/>
    </source>
</evidence>
<sequence>MGKVGWWLGGIFFAFGLLFMGTGGGIAIHDQQFAGTAERATGTVTDIRSSRGARRRSQRTSRRRTYKPVVNFEDAQGQRHEFVSSHGSNPSSYEIGDSVDVLYDPASPADAMIDSDMERGFLPLLFLGLGGVFAAIGGGFLYVGWRRKKTIAALKLRGKKIMARVISCERDTSIKINGRSPYRVTAQAEHPATGKISSFRSDPVWVDLSDALDGQEVPVLVNPRDWKEHYIDLSQWVDGSARA</sequence>
<dbReference type="Proteomes" id="UP001302429">
    <property type="component" value="Chromosome"/>
</dbReference>
<keyword evidence="2" id="KW-1133">Transmembrane helix</keyword>
<dbReference type="EMBL" id="CP136594">
    <property type="protein sequence ID" value="WOE74711.1"/>
    <property type="molecule type" value="Genomic_DNA"/>
</dbReference>
<feature type="domain" description="DUF3592" evidence="3">
    <location>
        <begin position="41"/>
        <end position="116"/>
    </location>
</feature>
<feature type="transmembrane region" description="Helical" evidence="2">
    <location>
        <begin position="121"/>
        <end position="145"/>
    </location>
</feature>
<proteinExistence type="predicted"/>
<reference evidence="4 5" key="1">
    <citation type="submission" date="2023-10" db="EMBL/GenBank/DDBJ databases">
        <title>Complete genome sequence of a Sphingomonadaceae bacterium.</title>
        <authorList>
            <person name="Yan C."/>
        </authorList>
    </citation>
    <scope>NUCLEOTIDE SEQUENCE [LARGE SCALE GENOMIC DNA]</scope>
    <source>
        <strain evidence="4 5">SCSIO 66989</strain>
    </source>
</reference>
<dbReference type="InterPro" id="IPR021994">
    <property type="entry name" value="DUF3592"/>
</dbReference>
<evidence type="ECO:0000313" key="5">
    <source>
        <dbReference type="Proteomes" id="UP001302429"/>
    </source>
</evidence>
<dbReference type="Pfam" id="PF12158">
    <property type="entry name" value="DUF3592"/>
    <property type="match status" value="1"/>
</dbReference>
<organism evidence="4 5">
    <name type="scientific">Alterisphingorhabdus coralli</name>
    <dbReference type="NCBI Taxonomy" id="3071408"/>
    <lineage>
        <taxon>Bacteria</taxon>
        <taxon>Pseudomonadati</taxon>
        <taxon>Pseudomonadota</taxon>
        <taxon>Alphaproteobacteria</taxon>
        <taxon>Sphingomonadales</taxon>
        <taxon>Sphingomonadaceae</taxon>
        <taxon>Alterisphingorhabdus (ex Yan et al. 2024)</taxon>
    </lineage>
</organism>
<accession>A0AA97F5Q5</accession>
<evidence type="ECO:0000256" key="1">
    <source>
        <dbReference type="SAM" id="MobiDB-lite"/>
    </source>
</evidence>
<evidence type="ECO:0000313" key="4">
    <source>
        <dbReference type="EMBL" id="WOE74711.1"/>
    </source>
</evidence>